<feature type="region of interest" description="Disordered" evidence="1">
    <location>
        <begin position="1"/>
        <end position="301"/>
    </location>
</feature>
<feature type="compositionally biased region" description="Polar residues" evidence="1">
    <location>
        <begin position="997"/>
        <end position="1023"/>
    </location>
</feature>
<keyword evidence="2" id="KW-1133">Transmembrane helix</keyword>
<feature type="region of interest" description="Disordered" evidence="1">
    <location>
        <begin position="386"/>
        <end position="699"/>
    </location>
</feature>
<feature type="region of interest" description="Disordered" evidence="1">
    <location>
        <begin position="997"/>
        <end position="1082"/>
    </location>
</feature>
<keyword evidence="2" id="KW-0472">Membrane</keyword>
<evidence type="ECO:0000256" key="2">
    <source>
        <dbReference type="SAM" id="Phobius"/>
    </source>
</evidence>
<comment type="caution">
    <text evidence="3">The sequence shown here is derived from an EMBL/GenBank/DDBJ whole genome shotgun (WGS) entry which is preliminary data.</text>
</comment>
<feature type="compositionally biased region" description="Polar residues" evidence="1">
    <location>
        <begin position="656"/>
        <end position="667"/>
    </location>
</feature>
<proteinExistence type="predicted"/>
<dbReference type="EMBL" id="LCWV01000006">
    <property type="protein sequence ID" value="PWI72530.1"/>
    <property type="molecule type" value="Genomic_DNA"/>
</dbReference>
<dbReference type="AlphaFoldDB" id="A0A2U3EDK0"/>
<gene>
    <name evidence="3" type="ORF">PCL_11153</name>
</gene>
<feature type="compositionally biased region" description="Low complexity" evidence="1">
    <location>
        <begin position="606"/>
        <end position="632"/>
    </location>
</feature>
<feature type="compositionally biased region" description="Polar residues" evidence="1">
    <location>
        <begin position="517"/>
        <end position="533"/>
    </location>
</feature>
<feature type="compositionally biased region" description="Polar residues" evidence="1">
    <location>
        <begin position="18"/>
        <end position="34"/>
    </location>
</feature>
<feature type="compositionally biased region" description="Low complexity" evidence="1">
    <location>
        <begin position="563"/>
        <end position="575"/>
    </location>
</feature>
<sequence>MPVHLNATAAATARTHPAPSNTSSKGPSSVTSKLAATRGALPPVLDRQHVAGPLAAPAPVPDSAGAPSPPANAPGTMPIAAEDGTFGVPENVPANAPANLPVNAPANGLANAPVNGQVNAPVNGPSNAPANGPSNAPANGPSNAPANGPASAPANGPPNVPLNGPAQPAEEPVEVPINEKERPQSPSNTLINGPEKVPVNAPYVEDEAPKRPSTTPINAPARAPAAAPPTTSITTENEAPRLSAPSMAKTPVVSPTAVVDDTARLPADTHSITPVRAPAKESASLPGYPSQSKPGNVPPVPPIVVDNGIALQSSGIAATKPFPTEARTPPANASTTIPLAGDDVPVSPLTNVPAVTPIAAGGALPSPPGASTSTTRVVVEEIPPVVLTNSSTVSSAEAPSRPTTVELPGSKSTSSLSGGEVTTPTDSATLSSGASAVPGLSETIAQSASSAQEQSSPASVTSSTSTSVPTSSVTSTQATPQEPAKSPTPDSSVSPPGSPTPETSEQPTPEPVAPPRQTATLSNDEPLPQSSEAPRQESSQRPDIEATQGNQPPQRPAQTPANSSSRTPASDSSPAVATQPRPTQGTDLGTQPKPPQNPAISSTDVGAPTPVSSSSSSTVTQTTLQTLTGSTADGAAAPISTSTSNPSTTRTIDPFSENQPHDNNNPTGDHHGGAGNHRGGGSDIVPPATSSTSSSGGLSKQSIIGISVGGFAALALIALLIWAWRKRAAKKRRRSENAQIADQLYGSASEKKVAAAAPAPSWVFGPPAAWLPHRDNVGRSNDGGSSLYTEAPVPAQNVQPANRHPMLGKLTPNFGADWWRWRAGPGNGSNTQQLPVEGNQRAAMPSGQLDVGANLGFSLQGSGTFDPFSDAHAASAPQAYMPAQPLDRRLPADPFADSAAVLGPSVHRRSKSRKGSVTYAPTIPPRARGRSLNATTGGFQNPPLQPASRAHSMHRESTQSAESFSERRNKFRSDPFDLELQGGIMPSATALAQMPRNTAASSMYSTQTRHGSPSSSRYTSGVSASDVGEAGPVGVAPGRRSADSPTLADMPPPPPPPRARTRPPGAQGTAVTSPGMAVGQAL</sequence>
<feature type="compositionally biased region" description="Low complexity" evidence="1">
    <location>
        <begin position="50"/>
        <end position="66"/>
    </location>
</feature>
<feature type="transmembrane region" description="Helical" evidence="2">
    <location>
        <begin position="703"/>
        <end position="724"/>
    </location>
</feature>
<feature type="compositionally biased region" description="Polar residues" evidence="1">
    <location>
        <begin position="410"/>
        <end position="434"/>
    </location>
</feature>
<evidence type="ECO:0000256" key="1">
    <source>
        <dbReference type="SAM" id="MobiDB-lite"/>
    </source>
</evidence>
<feature type="compositionally biased region" description="Low complexity" evidence="1">
    <location>
        <begin position="165"/>
        <end position="176"/>
    </location>
</feature>
<organism evidence="3 4">
    <name type="scientific">Purpureocillium lilacinum</name>
    <name type="common">Paecilomyces lilacinus</name>
    <dbReference type="NCBI Taxonomy" id="33203"/>
    <lineage>
        <taxon>Eukaryota</taxon>
        <taxon>Fungi</taxon>
        <taxon>Dikarya</taxon>
        <taxon>Ascomycota</taxon>
        <taxon>Pezizomycotina</taxon>
        <taxon>Sordariomycetes</taxon>
        <taxon>Hypocreomycetidae</taxon>
        <taxon>Hypocreales</taxon>
        <taxon>Ophiocordycipitaceae</taxon>
        <taxon>Purpureocillium</taxon>
    </lineage>
</organism>
<protein>
    <submittedName>
        <fullName evidence="3">Uncharacterized protein</fullName>
    </submittedName>
</protein>
<feature type="compositionally biased region" description="Low complexity" evidence="1">
    <location>
        <begin position="690"/>
        <end position="699"/>
    </location>
</feature>
<name>A0A2U3EDK0_PURLI</name>
<feature type="compositionally biased region" description="Low complexity" evidence="1">
    <location>
        <begin position="1027"/>
        <end position="1038"/>
    </location>
</feature>
<feature type="compositionally biased region" description="Low complexity" evidence="1">
    <location>
        <begin position="640"/>
        <end position="651"/>
    </location>
</feature>
<accession>A0A2U3EDK0</accession>
<feature type="compositionally biased region" description="Basic and acidic residues" evidence="1">
    <location>
        <begin position="534"/>
        <end position="544"/>
    </location>
</feature>
<feature type="compositionally biased region" description="Polar residues" evidence="1">
    <location>
        <begin position="387"/>
        <end position="403"/>
    </location>
</feature>
<feature type="compositionally biased region" description="Gly residues" evidence="1">
    <location>
        <begin position="673"/>
        <end position="682"/>
    </location>
</feature>
<evidence type="ECO:0000313" key="4">
    <source>
        <dbReference type="Proteomes" id="UP000245956"/>
    </source>
</evidence>
<keyword evidence="2" id="KW-0812">Transmembrane</keyword>
<feature type="region of interest" description="Disordered" evidence="1">
    <location>
        <begin position="320"/>
        <end position="339"/>
    </location>
</feature>
<evidence type="ECO:0000313" key="3">
    <source>
        <dbReference type="EMBL" id="PWI72530.1"/>
    </source>
</evidence>
<dbReference type="Proteomes" id="UP000245956">
    <property type="component" value="Unassembled WGS sequence"/>
</dbReference>
<feature type="region of interest" description="Disordered" evidence="1">
    <location>
        <begin position="901"/>
        <end position="968"/>
    </location>
</feature>
<reference evidence="3 4" key="1">
    <citation type="journal article" date="2016" name="Front. Microbiol.">
        <title>Genome and transcriptome sequences reveal the specific parasitism of the nematophagous Purpureocillium lilacinum 36-1.</title>
        <authorList>
            <person name="Xie J."/>
            <person name="Li S."/>
            <person name="Mo C."/>
            <person name="Xiao X."/>
            <person name="Peng D."/>
            <person name="Wang G."/>
            <person name="Xiao Y."/>
        </authorList>
    </citation>
    <scope>NUCLEOTIDE SEQUENCE [LARGE SCALE GENOMIC DNA]</scope>
    <source>
        <strain evidence="3 4">36-1</strain>
    </source>
</reference>
<feature type="compositionally biased region" description="Low complexity" evidence="1">
    <location>
        <begin position="91"/>
        <end position="154"/>
    </location>
</feature>
<feature type="compositionally biased region" description="Low complexity" evidence="1">
    <location>
        <begin position="214"/>
        <end position="235"/>
    </location>
</feature>
<feature type="compositionally biased region" description="Polar residues" evidence="1">
    <location>
        <begin position="545"/>
        <end position="562"/>
    </location>
</feature>
<feature type="compositionally biased region" description="Polar residues" evidence="1">
    <location>
        <begin position="580"/>
        <end position="589"/>
    </location>
</feature>
<feature type="compositionally biased region" description="Low complexity" evidence="1">
    <location>
        <begin position="445"/>
        <end position="507"/>
    </location>
</feature>